<evidence type="ECO:0000256" key="3">
    <source>
        <dbReference type="ARBA" id="ARBA00022553"/>
    </source>
</evidence>
<dbReference type="Gene3D" id="3.30.450.20">
    <property type="entry name" value="PAS domain"/>
    <property type="match status" value="1"/>
</dbReference>
<evidence type="ECO:0000313" key="15">
    <source>
        <dbReference type="EMBL" id="QOY88261.1"/>
    </source>
</evidence>
<keyword evidence="6" id="KW-0418">Kinase</keyword>
<keyword evidence="16" id="KW-1185">Reference proteome</keyword>
<keyword evidence="10" id="KW-0472">Membrane</keyword>
<keyword evidence="5" id="KW-0547">Nucleotide-binding</keyword>
<evidence type="ECO:0000259" key="13">
    <source>
        <dbReference type="PROSITE" id="PS50110"/>
    </source>
</evidence>
<evidence type="ECO:0000256" key="7">
    <source>
        <dbReference type="ARBA" id="ARBA00022840"/>
    </source>
</evidence>
<dbReference type="Pfam" id="PF08447">
    <property type="entry name" value="PAS_3"/>
    <property type="match status" value="1"/>
</dbReference>
<dbReference type="NCBIfam" id="TIGR00229">
    <property type="entry name" value="sensory_box"/>
    <property type="match status" value="1"/>
</dbReference>
<dbReference type="PROSITE" id="PS50109">
    <property type="entry name" value="HIS_KIN"/>
    <property type="match status" value="1"/>
</dbReference>
<dbReference type="InterPro" id="IPR013655">
    <property type="entry name" value="PAS_fold_3"/>
</dbReference>
<dbReference type="Pfam" id="PF00072">
    <property type="entry name" value="Response_reg"/>
    <property type="match status" value="1"/>
</dbReference>
<dbReference type="SUPFAM" id="SSF47384">
    <property type="entry name" value="Homodimeric domain of signal transducing histidine kinase"/>
    <property type="match status" value="1"/>
</dbReference>
<dbReference type="SMART" id="SM00448">
    <property type="entry name" value="REC"/>
    <property type="match status" value="1"/>
</dbReference>
<feature type="modified residue" description="4-aspartylphosphate" evidence="9">
    <location>
        <position position="825"/>
    </location>
</feature>
<dbReference type="GO" id="GO:0000155">
    <property type="term" value="F:phosphorelay sensor kinase activity"/>
    <property type="evidence" value="ECO:0007669"/>
    <property type="project" value="InterPro"/>
</dbReference>
<dbReference type="SMART" id="SM00388">
    <property type="entry name" value="HisKA"/>
    <property type="match status" value="1"/>
</dbReference>
<dbReference type="InterPro" id="IPR004358">
    <property type="entry name" value="Sig_transdc_His_kin-like_C"/>
</dbReference>
<reference evidence="15 16" key="1">
    <citation type="submission" date="2020-10" db="EMBL/GenBank/DDBJ databases">
        <title>Complete genome sequence of Paludibaculum fermentans P105T, a facultatively anaerobic acidobacterium capable of dissimilatory Fe(III) reduction.</title>
        <authorList>
            <person name="Dedysh S.N."/>
            <person name="Beletsky A.V."/>
            <person name="Kulichevskaya I.S."/>
            <person name="Mardanov A.V."/>
            <person name="Ravin N.V."/>
        </authorList>
    </citation>
    <scope>NUCLEOTIDE SEQUENCE [LARGE SCALE GENOMIC DNA]</scope>
    <source>
        <strain evidence="15 16">P105</strain>
    </source>
</reference>
<keyword evidence="7" id="KW-0067">ATP-binding</keyword>
<dbReference type="Gene3D" id="3.30.565.10">
    <property type="entry name" value="Histidine kinase-like ATPase, C-terminal domain"/>
    <property type="match status" value="1"/>
</dbReference>
<dbReference type="SUPFAM" id="SSF52172">
    <property type="entry name" value="CheY-like"/>
    <property type="match status" value="1"/>
</dbReference>
<dbReference type="SUPFAM" id="SSF55785">
    <property type="entry name" value="PYP-like sensor domain (PAS domain)"/>
    <property type="match status" value="1"/>
</dbReference>
<dbReference type="InterPro" id="IPR003661">
    <property type="entry name" value="HisK_dim/P_dom"/>
</dbReference>
<dbReference type="Gene3D" id="3.40.50.2300">
    <property type="match status" value="3"/>
</dbReference>
<feature type="transmembrane region" description="Helical" evidence="10">
    <location>
        <begin position="356"/>
        <end position="379"/>
    </location>
</feature>
<dbReference type="InterPro" id="IPR011006">
    <property type="entry name" value="CheY-like_superfamily"/>
</dbReference>
<organism evidence="15 16">
    <name type="scientific">Paludibaculum fermentans</name>
    <dbReference type="NCBI Taxonomy" id="1473598"/>
    <lineage>
        <taxon>Bacteria</taxon>
        <taxon>Pseudomonadati</taxon>
        <taxon>Acidobacteriota</taxon>
        <taxon>Terriglobia</taxon>
        <taxon>Bryobacterales</taxon>
        <taxon>Bryobacteraceae</taxon>
        <taxon>Paludibaculum</taxon>
    </lineage>
</organism>
<gene>
    <name evidence="15" type="ORF">IRI77_36935</name>
</gene>
<evidence type="ECO:0000256" key="1">
    <source>
        <dbReference type="ARBA" id="ARBA00000085"/>
    </source>
</evidence>
<dbReference type="SMART" id="SM00387">
    <property type="entry name" value="HATPase_c"/>
    <property type="match status" value="1"/>
</dbReference>
<dbReference type="EC" id="2.7.13.3" evidence="2"/>
<dbReference type="Pfam" id="PF02518">
    <property type="entry name" value="HATPase_c"/>
    <property type="match status" value="1"/>
</dbReference>
<feature type="domain" description="Response regulatory" evidence="13">
    <location>
        <begin position="774"/>
        <end position="889"/>
    </location>
</feature>
<dbReference type="CDD" id="cd00130">
    <property type="entry name" value="PAS"/>
    <property type="match status" value="1"/>
</dbReference>
<keyword evidence="8" id="KW-0902">Two-component regulatory system</keyword>
<dbReference type="KEGG" id="pfer:IRI77_36935"/>
<dbReference type="PROSITE" id="PS50113">
    <property type="entry name" value="PAC"/>
    <property type="match status" value="1"/>
</dbReference>
<dbReference type="Pfam" id="PF04392">
    <property type="entry name" value="ABC_sub_bind"/>
    <property type="match status" value="1"/>
</dbReference>
<dbReference type="InterPro" id="IPR005467">
    <property type="entry name" value="His_kinase_dom"/>
</dbReference>
<evidence type="ECO:0000259" key="12">
    <source>
        <dbReference type="PROSITE" id="PS50109"/>
    </source>
</evidence>
<dbReference type="RefSeq" id="WP_194449924.1">
    <property type="nucleotide sequence ID" value="NZ_CP063849.1"/>
</dbReference>
<keyword evidence="4" id="KW-0808">Transferase</keyword>
<keyword evidence="10" id="KW-0812">Transmembrane</keyword>
<dbReference type="InterPro" id="IPR036097">
    <property type="entry name" value="HisK_dim/P_sf"/>
</dbReference>
<evidence type="ECO:0000256" key="11">
    <source>
        <dbReference type="SAM" id="SignalP"/>
    </source>
</evidence>
<evidence type="ECO:0000256" key="10">
    <source>
        <dbReference type="SAM" id="Phobius"/>
    </source>
</evidence>
<dbReference type="GO" id="GO:0005524">
    <property type="term" value="F:ATP binding"/>
    <property type="evidence" value="ECO:0007669"/>
    <property type="project" value="UniProtKB-KW"/>
</dbReference>
<dbReference type="PANTHER" id="PTHR43065">
    <property type="entry name" value="SENSOR HISTIDINE KINASE"/>
    <property type="match status" value="1"/>
</dbReference>
<dbReference type="Pfam" id="PF00512">
    <property type="entry name" value="HisKA"/>
    <property type="match status" value="1"/>
</dbReference>
<dbReference type="Proteomes" id="UP000593892">
    <property type="component" value="Chromosome"/>
</dbReference>
<protein>
    <recommendedName>
        <fullName evidence="2">histidine kinase</fullName>
        <ecNumber evidence="2">2.7.13.3</ecNumber>
    </recommendedName>
</protein>
<dbReference type="InterPro" id="IPR035965">
    <property type="entry name" value="PAS-like_dom_sf"/>
</dbReference>
<evidence type="ECO:0000256" key="4">
    <source>
        <dbReference type="ARBA" id="ARBA00022679"/>
    </source>
</evidence>
<feature type="signal peptide" evidence="11">
    <location>
        <begin position="1"/>
        <end position="22"/>
    </location>
</feature>
<evidence type="ECO:0000256" key="2">
    <source>
        <dbReference type="ARBA" id="ARBA00012438"/>
    </source>
</evidence>
<accession>A0A7S7NR31</accession>
<evidence type="ECO:0000256" key="8">
    <source>
        <dbReference type="ARBA" id="ARBA00023012"/>
    </source>
</evidence>
<feature type="chain" id="PRO_5032670608" description="histidine kinase" evidence="11">
    <location>
        <begin position="23"/>
        <end position="899"/>
    </location>
</feature>
<dbReference type="InterPro" id="IPR003594">
    <property type="entry name" value="HATPase_dom"/>
</dbReference>
<dbReference type="CDD" id="cd00082">
    <property type="entry name" value="HisKA"/>
    <property type="match status" value="1"/>
</dbReference>
<dbReference type="SUPFAM" id="SSF55874">
    <property type="entry name" value="ATPase domain of HSP90 chaperone/DNA topoisomerase II/histidine kinase"/>
    <property type="match status" value="1"/>
</dbReference>
<dbReference type="PROSITE" id="PS50110">
    <property type="entry name" value="RESPONSE_REGULATORY"/>
    <property type="match status" value="1"/>
</dbReference>
<comment type="catalytic activity">
    <reaction evidence="1">
        <text>ATP + protein L-histidine = ADP + protein N-phospho-L-histidine.</text>
        <dbReference type="EC" id="2.7.13.3"/>
    </reaction>
</comment>
<evidence type="ECO:0000259" key="14">
    <source>
        <dbReference type="PROSITE" id="PS50113"/>
    </source>
</evidence>
<sequence>MIAPSHGMTILCLLAMTAGVRAGQPSTPGAEVSPPKRNVLILNSYHQNFPWTNDLVLGVEDVLSSLPFEVEVWTEFLDAKRKSGPAHEAWMQETLREKYRTLRLDLIVSSDDDALQFLLKHRDNLFGPVPVVFSGVSSPELIQQLPRDSYTGVVEEFDLQSYLDTALRLFPKVRHVFVVSDASASNQVHLRALRNIARRRTPLHFEFLDGSLLSFGQILEQLRALPPDSMVMTTSFTHDSSGLYVPLADAGAQIVRAAGAAPVFSPNSAQLGQGLAGGCANNGRAHGLQAGNLAKRVLEGAAPGGMSLVRHGVLQMVLDYAVLERHGVAPGLIPAGVLVINRPDRMTDFYARNRRLLWAGAAFTLIQFLIIAAMVANVLRRRLAERQLRASQAHLERAQKLARLGSWEKDPHTGALRWSDEVYRIHGLNSEIFEPTFDHLMELVHPDDRERIRTMAMTADKESRNRAMEYRIMRPDGRVRHVRSYGEFTQLRDGRHMVMGTVQDVTEMKEIEEQFRHVQRVESLGTLAGGIAHDFNNLLTVINGYSQMLLGRIGEGDQNRRLLVEIQRAGQRAADLTRQLLAFSRKQVLQPQVLDLNEVVVSMQGLLVPLLGETVELRFQTAKPLMRVRADRTQLAQVLLNLAANAHDAMPVGGAFTIRTANEEITEARSSQSMDLQPGSYVALYAMDTGSGMDEATRERIFEPFFTTKEVGKGTGLGLSSVYGIVKQSGGHISVFSKPGQGATFRILLPAVGDPEAEAAVQSWGPGRQASQHVILLVEDQGQVRELARETLSQLGYRTYAASSGEQALELFGKADPPVELLITDVVMPGMSGPELAERLLQLNPRLGVLYISGYPGDSLEYENGSGTGRILRKPFLPKDLEVMVEEMLAAVGEPDGVE</sequence>
<dbReference type="AlphaFoldDB" id="A0A7S7NR31"/>
<dbReference type="PANTHER" id="PTHR43065:SF46">
    <property type="entry name" value="C4-DICARBOXYLATE TRANSPORT SENSOR PROTEIN DCTB"/>
    <property type="match status" value="1"/>
</dbReference>
<dbReference type="PRINTS" id="PR00344">
    <property type="entry name" value="BCTRLSENSOR"/>
</dbReference>
<evidence type="ECO:0000256" key="6">
    <source>
        <dbReference type="ARBA" id="ARBA00022777"/>
    </source>
</evidence>
<dbReference type="InterPro" id="IPR036890">
    <property type="entry name" value="HATPase_C_sf"/>
</dbReference>
<dbReference type="Gene3D" id="1.10.287.130">
    <property type="match status" value="1"/>
</dbReference>
<evidence type="ECO:0000313" key="16">
    <source>
        <dbReference type="Proteomes" id="UP000593892"/>
    </source>
</evidence>
<evidence type="ECO:0000256" key="5">
    <source>
        <dbReference type="ARBA" id="ARBA00022741"/>
    </source>
</evidence>
<proteinExistence type="predicted"/>
<evidence type="ECO:0000256" key="9">
    <source>
        <dbReference type="PROSITE-ProRule" id="PRU00169"/>
    </source>
</evidence>
<keyword evidence="10" id="KW-1133">Transmembrane helix</keyword>
<dbReference type="InterPro" id="IPR001789">
    <property type="entry name" value="Sig_transdc_resp-reg_receiver"/>
</dbReference>
<keyword evidence="11" id="KW-0732">Signal</keyword>
<dbReference type="InterPro" id="IPR007487">
    <property type="entry name" value="ABC_transpt-TYRBP-like"/>
</dbReference>
<dbReference type="InterPro" id="IPR000700">
    <property type="entry name" value="PAS-assoc_C"/>
</dbReference>
<feature type="domain" description="Histidine kinase" evidence="12">
    <location>
        <begin position="530"/>
        <end position="753"/>
    </location>
</feature>
<name>A0A7S7NR31_PALFE</name>
<dbReference type="EMBL" id="CP063849">
    <property type="protein sequence ID" value="QOY88261.1"/>
    <property type="molecule type" value="Genomic_DNA"/>
</dbReference>
<dbReference type="Gene3D" id="2.10.70.100">
    <property type="match status" value="1"/>
</dbReference>
<dbReference type="InterPro" id="IPR000014">
    <property type="entry name" value="PAS"/>
</dbReference>
<feature type="domain" description="PAC" evidence="14">
    <location>
        <begin position="466"/>
        <end position="517"/>
    </location>
</feature>
<keyword evidence="3 9" id="KW-0597">Phosphoprotein</keyword>